<gene>
    <name evidence="2" type="primary">Necator_chrIII.g10955</name>
    <name evidence="2" type="ORF">RB195_010190</name>
</gene>
<comment type="caution">
    <text evidence="2">The sequence shown here is derived from an EMBL/GenBank/DDBJ whole genome shotgun (WGS) entry which is preliminary data.</text>
</comment>
<dbReference type="InterPro" id="IPR053014">
    <property type="entry name" value="Cuticle_assoc_divergent"/>
</dbReference>
<accession>A0ABR1CY82</accession>
<dbReference type="PANTHER" id="PTHR46339:SF9">
    <property type="entry name" value="BPTI_KUNITZ INHIBITOR DOMAIN-CONTAINING PROTEIN"/>
    <property type="match status" value="1"/>
</dbReference>
<dbReference type="EMBL" id="JAVFWL010000003">
    <property type="protein sequence ID" value="KAK6742773.1"/>
    <property type="molecule type" value="Genomic_DNA"/>
</dbReference>
<dbReference type="SMART" id="SM00131">
    <property type="entry name" value="KU"/>
    <property type="match status" value="1"/>
</dbReference>
<dbReference type="Pfam" id="PF00014">
    <property type="entry name" value="Kunitz_BPTI"/>
    <property type="match status" value="1"/>
</dbReference>
<feature type="domain" description="BPTI/Kunitz inhibitor" evidence="1">
    <location>
        <begin position="35"/>
        <end position="89"/>
    </location>
</feature>
<dbReference type="InterPro" id="IPR028150">
    <property type="entry name" value="Lustrin_cystein"/>
</dbReference>
<protein>
    <recommendedName>
        <fullName evidence="1">BPTI/Kunitz inhibitor domain-containing protein</fullName>
    </recommendedName>
</protein>
<dbReference type="Gene3D" id="4.10.410.10">
    <property type="entry name" value="Pancreatic trypsin inhibitor Kunitz domain"/>
    <property type="match status" value="1"/>
</dbReference>
<dbReference type="InterPro" id="IPR036880">
    <property type="entry name" value="Kunitz_BPTI_sf"/>
</dbReference>
<organism evidence="2 3">
    <name type="scientific">Necator americanus</name>
    <name type="common">Human hookworm</name>
    <dbReference type="NCBI Taxonomy" id="51031"/>
    <lineage>
        <taxon>Eukaryota</taxon>
        <taxon>Metazoa</taxon>
        <taxon>Ecdysozoa</taxon>
        <taxon>Nematoda</taxon>
        <taxon>Chromadorea</taxon>
        <taxon>Rhabditida</taxon>
        <taxon>Rhabditina</taxon>
        <taxon>Rhabditomorpha</taxon>
        <taxon>Strongyloidea</taxon>
        <taxon>Ancylostomatidae</taxon>
        <taxon>Bunostominae</taxon>
        <taxon>Necator</taxon>
    </lineage>
</organism>
<name>A0ABR1CY82_NECAM</name>
<dbReference type="PROSITE" id="PS50279">
    <property type="entry name" value="BPTI_KUNITZ_2"/>
    <property type="match status" value="1"/>
</dbReference>
<reference evidence="2 3" key="1">
    <citation type="submission" date="2023-08" db="EMBL/GenBank/DDBJ databases">
        <title>A Necator americanus chromosomal reference genome.</title>
        <authorList>
            <person name="Ilik V."/>
            <person name="Petrzelkova K.J."/>
            <person name="Pardy F."/>
            <person name="Fuh T."/>
            <person name="Niatou-Singa F.S."/>
            <person name="Gouil Q."/>
            <person name="Baker L."/>
            <person name="Ritchie M.E."/>
            <person name="Jex A.R."/>
            <person name="Gazzola D."/>
            <person name="Li H."/>
            <person name="Toshio Fujiwara R."/>
            <person name="Zhan B."/>
            <person name="Aroian R.V."/>
            <person name="Pafco B."/>
            <person name="Schwarz E.M."/>
        </authorList>
    </citation>
    <scope>NUCLEOTIDE SEQUENCE [LARGE SCALE GENOMIC DNA]</scope>
    <source>
        <strain evidence="2 3">Aroian</strain>
        <tissue evidence="2">Whole animal</tissue>
    </source>
</reference>
<dbReference type="PROSITE" id="PS00280">
    <property type="entry name" value="BPTI_KUNITZ_1"/>
    <property type="match status" value="1"/>
</dbReference>
<dbReference type="CDD" id="cd00109">
    <property type="entry name" value="Kunitz-type"/>
    <property type="match status" value="1"/>
</dbReference>
<dbReference type="SUPFAM" id="SSF57362">
    <property type="entry name" value="BPTI-like"/>
    <property type="match status" value="1"/>
</dbReference>
<evidence type="ECO:0000313" key="2">
    <source>
        <dbReference type="EMBL" id="KAK6742773.1"/>
    </source>
</evidence>
<dbReference type="Proteomes" id="UP001303046">
    <property type="component" value="Unassembled WGS sequence"/>
</dbReference>
<dbReference type="InterPro" id="IPR002223">
    <property type="entry name" value="Kunitz_BPTI"/>
</dbReference>
<dbReference type="SMART" id="SM00289">
    <property type="entry name" value="WR1"/>
    <property type="match status" value="2"/>
</dbReference>
<keyword evidence="3" id="KW-1185">Reference proteome</keyword>
<dbReference type="InterPro" id="IPR020901">
    <property type="entry name" value="Prtase_inh_Kunz-CS"/>
</dbReference>
<evidence type="ECO:0000259" key="1">
    <source>
        <dbReference type="PROSITE" id="PS50279"/>
    </source>
</evidence>
<dbReference type="Pfam" id="PF14625">
    <property type="entry name" value="Lustrin_cystein"/>
    <property type="match status" value="2"/>
</dbReference>
<evidence type="ECO:0000313" key="3">
    <source>
        <dbReference type="Proteomes" id="UP001303046"/>
    </source>
</evidence>
<sequence>MCKRSKDGKLSSAAYSRKTNEQAAKGIGASTSVLCRLPKDEGYQCGTVGAAHSAFYFDSDFGECIEFFFKGCGGNQNRFTSKQDCLQGCRTLTLCGKSLPLMDFAGNIKRCEPKLVPCPLSHECVGHGMESSYAYVAIHILTDIRSTKLRRAMRTSTVLETTHAQLHMEGKEPAALVENGAGKRCDPDTSDSCPEHYSCQQAKNLEHICCTRPLMCPEGMDALREDGETDHL</sequence>
<dbReference type="InterPro" id="IPR006150">
    <property type="entry name" value="Cys_repeat_1"/>
</dbReference>
<proteinExistence type="predicted"/>
<dbReference type="PANTHER" id="PTHR46339">
    <property type="entry name" value="PROTEIN CBG15282-RELATED"/>
    <property type="match status" value="1"/>
</dbReference>